<evidence type="ECO:0000256" key="3">
    <source>
        <dbReference type="ARBA" id="ARBA00022737"/>
    </source>
</evidence>
<dbReference type="PROSITE" id="PS00101">
    <property type="entry name" value="HEXAPEP_TRANSFERASES"/>
    <property type="match status" value="1"/>
</dbReference>
<dbReference type="SUPFAM" id="SSF51161">
    <property type="entry name" value="Trimeric LpxA-like enzymes"/>
    <property type="match status" value="1"/>
</dbReference>
<dbReference type="InterPro" id="IPR011004">
    <property type="entry name" value="Trimer_LpxA-like_sf"/>
</dbReference>
<dbReference type="CDD" id="cd04647">
    <property type="entry name" value="LbH_MAT_like"/>
    <property type="match status" value="1"/>
</dbReference>
<dbReference type="RefSeq" id="WP_380859283.1">
    <property type="nucleotide sequence ID" value="NZ_JBHRXV010000004.1"/>
</dbReference>
<evidence type="ECO:0000313" key="5">
    <source>
        <dbReference type="Proteomes" id="UP001595615"/>
    </source>
</evidence>
<comment type="caution">
    <text evidence="4">The sequence shown here is derived from an EMBL/GenBank/DDBJ whole genome shotgun (WGS) entry which is preliminary data.</text>
</comment>
<protein>
    <submittedName>
        <fullName evidence="4">Acyltransferase</fullName>
    </submittedName>
</protein>
<evidence type="ECO:0000313" key="4">
    <source>
        <dbReference type="EMBL" id="MFC3712431.1"/>
    </source>
</evidence>
<dbReference type="Proteomes" id="UP001595615">
    <property type="component" value="Unassembled WGS sequence"/>
</dbReference>
<evidence type="ECO:0000256" key="2">
    <source>
        <dbReference type="ARBA" id="ARBA00022679"/>
    </source>
</evidence>
<gene>
    <name evidence="4" type="ORF">ACFOMD_07615</name>
</gene>
<dbReference type="PANTHER" id="PTHR43300:SF11">
    <property type="entry name" value="ACETYLTRANSFERASE RV3034C-RELATED"/>
    <property type="match status" value="1"/>
</dbReference>
<dbReference type="Gene3D" id="2.160.10.10">
    <property type="entry name" value="Hexapeptide repeat proteins"/>
    <property type="match status" value="1"/>
</dbReference>
<keyword evidence="5" id="KW-1185">Reference proteome</keyword>
<sequence>MDTKELAEALRKLNAEQEARLADSFNRSLPFQDGFFDRWERAERLGFGEKASIYNSTLVFGDVSVGEGTWVGPFVVLDGSAGLTIGKFCSISSGVQIYTHDTVAWALSGGKAPPKRAPVAIADCCYIGSQSIVAAGVTIGTQAVVAANSFVNRDVPPRTIVGGSPARPLGRVEIDGDDIQLRYD</sequence>
<keyword evidence="4" id="KW-0012">Acyltransferase</keyword>
<dbReference type="EMBL" id="JBHRXV010000004">
    <property type="protein sequence ID" value="MFC3712431.1"/>
    <property type="molecule type" value="Genomic_DNA"/>
</dbReference>
<accession>A0ABV7X946</accession>
<comment type="similarity">
    <text evidence="1">Belongs to the transferase hexapeptide repeat family.</text>
</comment>
<reference evidence="5" key="1">
    <citation type="journal article" date="2019" name="Int. J. Syst. Evol. Microbiol.">
        <title>The Global Catalogue of Microorganisms (GCM) 10K type strain sequencing project: providing services to taxonomists for standard genome sequencing and annotation.</title>
        <authorList>
            <consortium name="The Broad Institute Genomics Platform"/>
            <consortium name="The Broad Institute Genome Sequencing Center for Infectious Disease"/>
            <person name="Wu L."/>
            <person name="Ma J."/>
        </authorList>
    </citation>
    <scope>NUCLEOTIDE SEQUENCE [LARGE SCALE GENOMIC DNA]</scope>
    <source>
        <strain evidence="5">KCTC 42644</strain>
    </source>
</reference>
<dbReference type="PANTHER" id="PTHR43300">
    <property type="entry name" value="ACETYLTRANSFERASE"/>
    <property type="match status" value="1"/>
</dbReference>
<dbReference type="InterPro" id="IPR050179">
    <property type="entry name" value="Trans_hexapeptide_repeat"/>
</dbReference>
<keyword evidence="2" id="KW-0808">Transferase</keyword>
<evidence type="ECO:0000256" key="1">
    <source>
        <dbReference type="ARBA" id="ARBA00007274"/>
    </source>
</evidence>
<dbReference type="GO" id="GO:0016746">
    <property type="term" value="F:acyltransferase activity"/>
    <property type="evidence" value="ECO:0007669"/>
    <property type="project" value="UniProtKB-KW"/>
</dbReference>
<keyword evidence="3" id="KW-0677">Repeat</keyword>
<proteinExistence type="inferred from homology"/>
<dbReference type="InterPro" id="IPR018357">
    <property type="entry name" value="Hexapep_transf_CS"/>
</dbReference>
<name>A0ABV7X946_9SPHN</name>
<organism evidence="4 5">
    <name type="scientific">Sphingoaurantiacus capsulatus</name>
    <dbReference type="NCBI Taxonomy" id="1771310"/>
    <lineage>
        <taxon>Bacteria</taxon>
        <taxon>Pseudomonadati</taxon>
        <taxon>Pseudomonadota</taxon>
        <taxon>Alphaproteobacteria</taxon>
        <taxon>Sphingomonadales</taxon>
        <taxon>Sphingosinicellaceae</taxon>
        <taxon>Sphingoaurantiacus</taxon>
    </lineage>
</organism>